<proteinExistence type="predicted"/>
<reference evidence="1 2" key="2">
    <citation type="journal article" date="2017" name="Nature">
        <title>The Apostasia genome and the evolution of orchids.</title>
        <authorList>
            <person name="Zhang G.Q."/>
            <person name="Liu K.W."/>
            <person name="Li Z."/>
            <person name="Lohaus R."/>
            <person name="Hsiao Y.Y."/>
            <person name="Niu S.C."/>
            <person name="Wang J.Y."/>
            <person name="Lin Y.C."/>
            <person name="Xu Q."/>
            <person name="Chen L.J."/>
            <person name="Yoshida K."/>
            <person name="Fujiwara S."/>
            <person name="Wang Z.W."/>
            <person name="Zhang Y.Q."/>
            <person name="Mitsuda N."/>
            <person name="Wang M."/>
            <person name="Liu G.H."/>
            <person name="Pecoraro L."/>
            <person name="Huang H.X."/>
            <person name="Xiao X.J."/>
            <person name="Lin M."/>
            <person name="Wu X.Y."/>
            <person name="Wu W.L."/>
            <person name="Chen Y.Y."/>
            <person name="Chang S.B."/>
            <person name="Sakamoto S."/>
            <person name="Ohme-Takagi M."/>
            <person name="Yagi M."/>
            <person name="Zeng S.J."/>
            <person name="Shen C.Y."/>
            <person name="Yeh C.M."/>
            <person name="Luo Y.B."/>
            <person name="Tsai W.C."/>
            <person name="Van de Peer Y."/>
            <person name="Liu Z.J."/>
        </authorList>
    </citation>
    <scope>NUCLEOTIDE SEQUENCE [LARGE SCALE GENOMIC DNA]</scope>
    <source>
        <tissue evidence="1">The whole plant</tissue>
    </source>
</reference>
<keyword evidence="2" id="KW-1185">Reference proteome</keyword>
<name>A0A2I0XDA3_9ASPA</name>
<dbReference type="STRING" id="906689.A0A2I0XDA3"/>
<dbReference type="OrthoDB" id="276261at2759"/>
<dbReference type="AlphaFoldDB" id="A0A2I0XDA3"/>
<dbReference type="Proteomes" id="UP000233837">
    <property type="component" value="Unassembled WGS sequence"/>
</dbReference>
<evidence type="ECO:0000313" key="2">
    <source>
        <dbReference type="Proteomes" id="UP000233837"/>
    </source>
</evidence>
<evidence type="ECO:0000313" key="1">
    <source>
        <dbReference type="EMBL" id="PKU85885.1"/>
    </source>
</evidence>
<protein>
    <submittedName>
        <fullName evidence="1">DNA mismatch repair protein MSH4</fullName>
    </submittedName>
</protein>
<dbReference type="EMBL" id="KZ501955">
    <property type="protein sequence ID" value="PKU85885.1"/>
    <property type="molecule type" value="Genomic_DNA"/>
</dbReference>
<sequence>MEALSEMTTIYPSVKVLHFEVDLRNNHLDFKFRLKDGLTHVPHYGLLLAGVAGLPNSVVETARDITARITEKDSKRMTNNCEQHHSLQMAYRVAQRLICLKYSNQGEDDVRRALENLKESYMEGRLTF</sequence>
<reference evidence="1 2" key="1">
    <citation type="journal article" date="2016" name="Sci. Rep.">
        <title>The Dendrobium catenatum Lindl. genome sequence provides insights into polysaccharide synthase, floral development and adaptive evolution.</title>
        <authorList>
            <person name="Zhang G.Q."/>
            <person name="Xu Q."/>
            <person name="Bian C."/>
            <person name="Tsai W.C."/>
            <person name="Yeh C.M."/>
            <person name="Liu K.W."/>
            <person name="Yoshida K."/>
            <person name="Zhang L.S."/>
            <person name="Chang S.B."/>
            <person name="Chen F."/>
            <person name="Shi Y."/>
            <person name="Su Y.Y."/>
            <person name="Zhang Y.Q."/>
            <person name="Chen L.J."/>
            <person name="Yin Y."/>
            <person name="Lin M."/>
            <person name="Huang H."/>
            <person name="Deng H."/>
            <person name="Wang Z.W."/>
            <person name="Zhu S.L."/>
            <person name="Zhao X."/>
            <person name="Deng C."/>
            <person name="Niu S.C."/>
            <person name="Huang J."/>
            <person name="Wang M."/>
            <person name="Liu G.H."/>
            <person name="Yang H.J."/>
            <person name="Xiao X.J."/>
            <person name="Hsiao Y.Y."/>
            <person name="Wu W.L."/>
            <person name="Chen Y.Y."/>
            <person name="Mitsuda N."/>
            <person name="Ohme-Takagi M."/>
            <person name="Luo Y.B."/>
            <person name="Van de Peer Y."/>
            <person name="Liu Z.J."/>
        </authorList>
    </citation>
    <scope>NUCLEOTIDE SEQUENCE [LARGE SCALE GENOMIC DNA]</scope>
    <source>
        <tissue evidence="1">The whole plant</tissue>
    </source>
</reference>
<accession>A0A2I0XDA3</accession>
<dbReference type="Gene3D" id="3.40.50.300">
    <property type="entry name" value="P-loop containing nucleotide triphosphate hydrolases"/>
    <property type="match status" value="1"/>
</dbReference>
<dbReference type="InterPro" id="IPR027417">
    <property type="entry name" value="P-loop_NTPase"/>
</dbReference>
<organism evidence="1 2">
    <name type="scientific">Dendrobium catenatum</name>
    <dbReference type="NCBI Taxonomy" id="906689"/>
    <lineage>
        <taxon>Eukaryota</taxon>
        <taxon>Viridiplantae</taxon>
        <taxon>Streptophyta</taxon>
        <taxon>Embryophyta</taxon>
        <taxon>Tracheophyta</taxon>
        <taxon>Spermatophyta</taxon>
        <taxon>Magnoliopsida</taxon>
        <taxon>Liliopsida</taxon>
        <taxon>Asparagales</taxon>
        <taxon>Orchidaceae</taxon>
        <taxon>Epidendroideae</taxon>
        <taxon>Malaxideae</taxon>
        <taxon>Dendrobiinae</taxon>
        <taxon>Dendrobium</taxon>
    </lineage>
</organism>
<gene>
    <name evidence="1" type="primary">MSH4</name>
    <name evidence="1" type="ORF">MA16_Dca011816</name>
</gene>